<organism evidence="1 2">
    <name type="scientific">Bradyrhizobium barranii subsp. apii</name>
    <dbReference type="NCBI Taxonomy" id="2819348"/>
    <lineage>
        <taxon>Bacteria</taxon>
        <taxon>Pseudomonadati</taxon>
        <taxon>Pseudomonadota</taxon>
        <taxon>Alphaproteobacteria</taxon>
        <taxon>Hyphomicrobiales</taxon>
        <taxon>Nitrobacteraceae</taxon>
        <taxon>Bradyrhizobium</taxon>
        <taxon>Bradyrhizobium barranii</taxon>
    </lineage>
</organism>
<dbReference type="AlphaFoldDB" id="A0A8T5UZ34"/>
<dbReference type="EMBL" id="CP096255">
    <property type="protein sequence ID" value="UPT87969.1"/>
    <property type="molecule type" value="Genomic_DNA"/>
</dbReference>
<name>A0A8T5UZ34_9BRAD</name>
<protein>
    <submittedName>
        <fullName evidence="1">Uncharacterized protein</fullName>
    </submittedName>
</protein>
<gene>
    <name evidence="1" type="ORF">HAP41_0000002070</name>
</gene>
<dbReference type="Proteomes" id="UP000551709">
    <property type="component" value="Chromosome"/>
</dbReference>
<evidence type="ECO:0000313" key="2">
    <source>
        <dbReference type="Proteomes" id="UP000551709"/>
    </source>
</evidence>
<evidence type="ECO:0000313" key="1">
    <source>
        <dbReference type="EMBL" id="UPT87969.1"/>
    </source>
</evidence>
<proteinExistence type="predicted"/>
<accession>A0A8T5UZ34</accession>
<reference evidence="1" key="1">
    <citation type="journal article" date="2017" name="Syst. Appl. Microbiol.">
        <title>Soybeans inoculated with root zone soils of Canadian native legumes harbour diverse and novel Bradyrhizobium spp. that possess agricultural potential.</title>
        <authorList>
            <person name="Bromfield E.S.P."/>
            <person name="Cloutier S."/>
            <person name="Tambong J.T."/>
            <person name="Tran Thi T.V."/>
        </authorList>
    </citation>
    <scope>NUCLEOTIDE SEQUENCE</scope>
    <source>
        <strain evidence="1">1S5</strain>
    </source>
</reference>
<sequence length="351" mass="38894">MSFEPGPANPQPFSAGVYLQSQLDVIEWLPPAAAERLRLLRQRAADAHRLIPEFETVREASMARIEAENRLKTLLAHPQDFGRNLKPDDPLVKTATKHLEKMTTDLKRLTELREVRSAAWQAASAALVSCENWLRDGRPHGTTLEEIETEPPKLNKGEDVLSGIERFRRRVRELRADLHRIASAPYPSSHAKAKMRAQVEALAQRGAPSVSRLVELDGPVDFQMQSLTSEVHAERRSLAFTETADALALVAWLHRDALIAALDREISTEADDKAALSHEARQVAASEAQGDLIDIERQEAELVASAQIAGLPIEHRGDINPLALLGLRLITAPRPDASPETSPGLSWLLRR</sequence>
<dbReference type="RefSeq" id="WP_166061606.1">
    <property type="nucleotide sequence ID" value="NZ_CP096255.1"/>
</dbReference>
<reference evidence="1" key="2">
    <citation type="submission" date="2022-04" db="EMBL/GenBank/DDBJ databases">
        <authorList>
            <person name="Bromfield E.S.P."/>
            <person name="Cloutier S."/>
        </authorList>
    </citation>
    <scope>NUCLEOTIDE SEQUENCE</scope>
    <source>
        <strain evidence="1">1S5</strain>
    </source>
</reference>